<gene>
    <name evidence="1" type="ORF">F2Q68_00014912</name>
    <name evidence="2" type="ORF">F2Q69_00028597</name>
</gene>
<proteinExistence type="predicted"/>
<evidence type="ECO:0000313" key="3">
    <source>
        <dbReference type="Proteomes" id="UP000712281"/>
    </source>
</evidence>
<evidence type="ECO:0000313" key="2">
    <source>
        <dbReference type="EMBL" id="KAF3586392.1"/>
    </source>
</evidence>
<dbReference type="Proteomes" id="UP000712600">
    <property type="component" value="Unassembled WGS sequence"/>
</dbReference>
<reference evidence="2" key="2">
    <citation type="submission" date="2019-12" db="EMBL/GenBank/DDBJ databases">
        <title>Genome sequencing and annotation of Brassica cretica.</title>
        <authorList>
            <person name="Studholme D.J."/>
            <person name="Sarris P."/>
        </authorList>
    </citation>
    <scope>NUCLEOTIDE SEQUENCE</scope>
    <source>
        <strain evidence="2">PFS-109/04</strain>
        <tissue evidence="2">Leaf</tissue>
    </source>
</reference>
<dbReference type="Proteomes" id="UP000712281">
    <property type="component" value="Unassembled WGS sequence"/>
</dbReference>
<organism evidence="1 3">
    <name type="scientific">Brassica cretica</name>
    <name type="common">Mustard</name>
    <dbReference type="NCBI Taxonomy" id="69181"/>
    <lineage>
        <taxon>Eukaryota</taxon>
        <taxon>Viridiplantae</taxon>
        <taxon>Streptophyta</taxon>
        <taxon>Embryophyta</taxon>
        <taxon>Tracheophyta</taxon>
        <taxon>Spermatophyta</taxon>
        <taxon>Magnoliopsida</taxon>
        <taxon>eudicotyledons</taxon>
        <taxon>Gunneridae</taxon>
        <taxon>Pentapetalae</taxon>
        <taxon>rosids</taxon>
        <taxon>malvids</taxon>
        <taxon>Brassicales</taxon>
        <taxon>Brassicaceae</taxon>
        <taxon>Brassiceae</taxon>
        <taxon>Brassica</taxon>
    </lineage>
</organism>
<name>A0A8S9HJ20_BRACR</name>
<accession>A0A8S9HJ20</accession>
<dbReference type="AlphaFoldDB" id="A0A8S9HJ20"/>
<dbReference type="EMBL" id="QGKX02000088">
    <property type="protein sequence ID" value="KAF3586392.1"/>
    <property type="molecule type" value="Genomic_DNA"/>
</dbReference>
<comment type="caution">
    <text evidence="1">The sequence shown here is derived from an EMBL/GenBank/DDBJ whole genome shotgun (WGS) entry which is preliminary data.</text>
</comment>
<evidence type="ECO:0000313" key="1">
    <source>
        <dbReference type="EMBL" id="KAF2557963.1"/>
    </source>
</evidence>
<dbReference type="EMBL" id="QGKW02001940">
    <property type="protein sequence ID" value="KAF2557963.1"/>
    <property type="molecule type" value="Genomic_DNA"/>
</dbReference>
<protein>
    <submittedName>
        <fullName evidence="1">Uncharacterized protein</fullName>
    </submittedName>
</protein>
<reference evidence="1" key="1">
    <citation type="submission" date="2019-12" db="EMBL/GenBank/DDBJ databases">
        <title>Genome sequencing and annotation of Brassica cretica.</title>
        <authorList>
            <person name="Studholme D.J."/>
            <person name="Sarris P.F."/>
        </authorList>
    </citation>
    <scope>NUCLEOTIDE SEQUENCE</scope>
    <source>
        <strain evidence="1">PFS-001/15</strain>
        <tissue evidence="1">Leaf</tissue>
    </source>
</reference>
<sequence length="60" mass="7040">MWIEYTADQERRHPLADTVTMIVILKYYEQVATYPDVDLALVTTLSVKLKRYISVSAFWS</sequence>